<dbReference type="EMBL" id="MU006101">
    <property type="protein sequence ID" value="KAF2836921.1"/>
    <property type="molecule type" value="Genomic_DNA"/>
</dbReference>
<dbReference type="OrthoDB" id="3888684at2759"/>
<dbReference type="GO" id="GO:0004866">
    <property type="term" value="F:endopeptidase inhibitor activity"/>
    <property type="evidence" value="ECO:0007669"/>
    <property type="project" value="TreeGrafter"/>
</dbReference>
<name>A0A9P4VKZ4_9PEZI</name>
<evidence type="ECO:0008006" key="5">
    <source>
        <dbReference type="Google" id="ProtNLM"/>
    </source>
</evidence>
<evidence type="ECO:0000256" key="1">
    <source>
        <dbReference type="ARBA" id="ARBA00038069"/>
    </source>
</evidence>
<dbReference type="Gene3D" id="3.30.70.80">
    <property type="entry name" value="Peptidase S8 propeptide/proteinase inhibitor I9"/>
    <property type="match status" value="1"/>
</dbReference>
<dbReference type="InterPro" id="IPR052471">
    <property type="entry name" value="PBI_I9"/>
</dbReference>
<comment type="similarity">
    <text evidence="1">Belongs to the protease inhibitor I9 family.</text>
</comment>
<comment type="caution">
    <text evidence="3">The sequence shown here is derived from an EMBL/GenBank/DDBJ whole genome shotgun (WGS) entry which is preliminary data.</text>
</comment>
<organism evidence="3 4">
    <name type="scientific">Patellaria atrata CBS 101060</name>
    <dbReference type="NCBI Taxonomy" id="1346257"/>
    <lineage>
        <taxon>Eukaryota</taxon>
        <taxon>Fungi</taxon>
        <taxon>Dikarya</taxon>
        <taxon>Ascomycota</taxon>
        <taxon>Pezizomycotina</taxon>
        <taxon>Dothideomycetes</taxon>
        <taxon>Dothideomycetes incertae sedis</taxon>
        <taxon>Patellariales</taxon>
        <taxon>Patellariaceae</taxon>
        <taxon>Patellaria</taxon>
    </lineage>
</organism>
<dbReference type="Proteomes" id="UP000799429">
    <property type="component" value="Unassembled WGS sequence"/>
</dbReference>
<dbReference type="InterPro" id="IPR037045">
    <property type="entry name" value="S8pro/Inhibitor_I9_sf"/>
</dbReference>
<dbReference type="PANTHER" id="PTHR28288:SF1">
    <property type="entry name" value="INHIBITOR I9 DOMAIN-CONTAINING PROTEIN"/>
    <property type="match status" value="1"/>
</dbReference>
<keyword evidence="2" id="KW-0732">Signal</keyword>
<accession>A0A9P4VKZ4</accession>
<sequence length="100" mass="10710">MKIAIYSLLLAVFALCAVAVAPHKAVVITYPNNTPDRIVNEAKKAIKAAGGVITHEYNIIKGFAANAPAKVLEKVQALSTEYNAIIEEDQIVTVNHNGPQ</sequence>
<dbReference type="AlphaFoldDB" id="A0A9P4VKZ4"/>
<feature type="signal peptide" evidence="2">
    <location>
        <begin position="1"/>
        <end position="19"/>
    </location>
</feature>
<dbReference type="PANTHER" id="PTHR28288">
    <property type="entry name" value="PROTEASE B INHIBITOR 2"/>
    <property type="match status" value="1"/>
</dbReference>
<dbReference type="GO" id="GO:0042144">
    <property type="term" value="P:vacuole fusion, non-autophagic"/>
    <property type="evidence" value="ECO:0007669"/>
    <property type="project" value="TreeGrafter"/>
</dbReference>
<proteinExistence type="inferred from homology"/>
<evidence type="ECO:0000256" key="2">
    <source>
        <dbReference type="SAM" id="SignalP"/>
    </source>
</evidence>
<protein>
    <recommendedName>
        <fullName evidence="5">Inhibitor I9 domain-containing protein</fullName>
    </recommendedName>
</protein>
<dbReference type="FunFam" id="3.30.70.80:FF:000005">
    <property type="entry name" value="Proteinase inhibitor I2B"/>
    <property type="match status" value="1"/>
</dbReference>
<dbReference type="SUPFAM" id="SSF54897">
    <property type="entry name" value="Protease propeptides/inhibitors"/>
    <property type="match status" value="1"/>
</dbReference>
<gene>
    <name evidence="3" type="ORF">M501DRAFT_986740</name>
</gene>
<feature type="chain" id="PRO_5040159289" description="Inhibitor I9 domain-containing protein" evidence="2">
    <location>
        <begin position="20"/>
        <end position="100"/>
    </location>
</feature>
<reference evidence="3" key="1">
    <citation type="journal article" date="2020" name="Stud. Mycol.">
        <title>101 Dothideomycetes genomes: a test case for predicting lifestyles and emergence of pathogens.</title>
        <authorList>
            <person name="Haridas S."/>
            <person name="Albert R."/>
            <person name="Binder M."/>
            <person name="Bloem J."/>
            <person name="Labutti K."/>
            <person name="Salamov A."/>
            <person name="Andreopoulos B."/>
            <person name="Baker S."/>
            <person name="Barry K."/>
            <person name="Bills G."/>
            <person name="Bluhm B."/>
            <person name="Cannon C."/>
            <person name="Castanera R."/>
            <person name="Culley D."/>
            <person name="Daum C."/>
            <person name="Ezra D."/>
            <person name="Gonzalez J."/>
            <person name="Henrissat B."/>
            <person name="Kuo A."/>
            <person name="Liang C."/>
            <person name="Lipzen A."/>
            <person name="Lutzoni F."/>
            <person name="Magnuson J."/>
            <person name="Mondo S."/>
            <person name="Nolan M."/>
            <person name="Ohm R."/>
            <person name="Pangilinan J."/>
            <person name="Park H.-J."/>
            <person name="Ramirez L."/>
            <person name="Alfaro M."/>
            <person name="Sun H."/>
            <person name="Tritt A."/>
            <person name="Yoshinaga Y."/>
            <person name="Zwiers L.-H."/>
            <person name="Turgeon B."/>
            <person name="Goodwin S."/>
            <person name="Spatafora J."/>
            <person name="Crous P."/>
            <person name="Grigoriev I."/>
        </authorList>
    </citation>
    <scope>NUCLEOTIDE SEQUENCE</scope>
    <source>
        <strain evidence="3">CBS 101060</strain>
    </source>
</reference>
<evidence type="ECO:0000313" key="4">
    <source>
        <dbReference type="Proteomes" id="UP000799429"/>
    </source>
</evidence>
<evidence type="ECO:0000313" key="3">
    <source>
        <dbReference type="EMBL" id="KAF2836921.1"/>
    </source>
</evidence>
<keyword evidence="4" id="KW-1185">Reference proteome</keyword>